<keyword evidence="2" id="KW-0449">Lipoprotein</keyword>
<dbReference type="InterPro" id="IPR019076">
    <property type="entry name" value="Spore_lipoprot_YhcN/YlaJ-like"/>
</dbReference>
<dbReference type="EMBL" id="VLKZ01000001">
    <property type="protein sequence ID" value="TWI60095.1"/>
    <property type="molecule type" value="Genomic_DNA"/>
</dbReference>
<evidence type="ECO:0000256" key="1">
    <source>
        <dbReference type="SAM" id="SignalP"/>
    </source>
</evidence>
<reference evidence="2 3" key="1">
    <citation type="journal article" date="2015" name="Stand. Genomic Sci.">
        <title>Genomic Encyclopedia of Bacterial and Archaeal Type Strains, Phase III: the genomes of soil and plant-associated and newly described type strains.</title>
        <authorList>
            <person name="Whitman W.B."/>
            <person name="Woyke T."/>
            <person name="Klenk H.P."/>
            <person name="Zhou Y."/>
            <person name="Lilburn T.G."/>
            <person name="Beck B.J."/>
            <person name="De Vos P."/>
            <person name="Vandamme P."/>
            <person name="Eisen J.A."/>
            <person name="Garrity G."/>
            <person name="Hugenholtz P."/>
            <person name="Kyrpides N.C."/>
        </authorList>
    </citation>
    <scope>NUCLEOTIDE SEQUENCE [LARGE SCALE GENOMIC DNA]</scope>
    <source>
        <strain evidence="2 3">CGMCC 1.10116</strain>
    </source>
</reference>
<accession>A0A562QTM4</accession>
<feature type="signal peptide" evidence="1">
    <location>
        <begin position="1"/>
        <end position="23"/>
    </location>
</feature>
<dbReference type="Pfam" id="PF09580">
    <property type="entry name" value="Spore_YhcN_YlaJ"/>
    <property type="match status" value="1"/>
</dbReference>
<comment type="caution">
    <text evidence="2">The sequence shown here is derived from an EMBL/GenBank/DDBJ whole genome shotgun (WGS) entry which is preliminary data.</text>
</comment>
<proteinExistence type="predicted"/>
<dbReference type="RefSeq" id="WP_242009665.1">
    <property type="nucleotide sequence ID" value="NZ_VLKZ01000001.1"/>
</dbReference>
<evidence type="ECO:0000313" key="3">
    <source>
        <dbReference type="Proteomes" id="UP000315711"/>
    </source>
</evidence>
<gene>
    <name evidence="2" type="ORF">IQ10_00520</name>
</gene>
<feature type="chain" id="PRO_5038700130" evidence="1">
    <location>
        <begin position="24"/>
        <end position="204"/>
    </location>
</feature>
<name>A0A562QTM4_9BACI</name>
<dbReference type="Proteomes" id="UP000315711">
    <property type="component" value="Unassembled WGS sequence"/>
</dbReference>
<evidence type="ECO:0000313" key="2">
    <source>
        <dbReference type="EMBL" id="TWI60095.1"/>
    </source>
</evidence>
<dbReference type="AlphaFoldDB" id="A0A562QTM4"/>
<keyword evidence="1" id="KW-0732">Signal</keyword>
<protein>
    <submittedName>
        <fullName evidence="2">Sporulation lipoprotein YhcN/YlaJ</fullName>
    </submittedName>
</protein>
<keyword evidence="3" id="KW-1185">Reference proteome</keyword>
<dbReference type="PROSITE" id="PS51257">
    <property type="entry name" value="PROKAR_LIPOPROTEIN"/>
    <property type="match status" value="1"/>
</dbReference>
<organism evidence="2 3">
    <name type="scientific">Halalkalibacter nanhaiisediminis</name>
    <dbReference type="NCBI Taxonomy" id="688079"/>
    <lineage>
        <taxon>Bacteria</taxon>
        <taxon>Bacillati</taxon>
        <taxon>Bacillota</taxon>
        <taxon>Bacilli</taxon>
        <taxon>Bacillales</taxon>
        <taxon>Bacillaceae</taxon>
        <taxon>Halalkalibacter</taxon>
    </lineage>
</organism>
<sequence>MIKKSILMTGLCTMLLLTGCQMTDEGQPEIQSLANSHSTKLHPMTQMNQDGSVSNYGYNRYQREQVENQHFTPTFDRNQLADGVTRMVLNNKTVDEAATLVTDKYVLVAYDTPSDSREYVADQVKRSVLSIVPRYYHVYLTDNHAHFQDIERFQNLSPAAPHVDETIEQTIQEMQKDSPQGEYNERTDDHLKIMQQKQKQLKKK</sequence>